<dbReference type="CDD" id="cd00161">
    <property type="entry name" value="beta-trefoil_Ricin-like"/>
    <property type="match status" value="1"/>
</dbReference>
<dbReference type="InterPro" id="IPR035992">
    <property type="entry name" value="Ricin_B-like_lectins"/>
</dbReference>
<dbReference type="Proteomes" id="UP000536685">
    <property type="component" value="Unassembled WGS sequence"/>
</dbReference>
<proteinExistence type="predicted"/>
<dbReference type="Gene3D" id="2.80.10.50">
    <property type="match status" value="1"/>
</dbReference>
<dbReference type="AlphaFoldDB" id="A0A841AIV7"/>
<evidence type="ECO:0000313" key="1">
    <source>
        <dbReference type="EMBL" id="MBB5843820.1"/>
    </source>
</evidence>
<accession>A0A841AIV7</accession>
<evidence type="ECO:0000313" key="2">
    <source>
        <dbReference type="Proteomes" id="UP000536685"/>
    </source>
</evidence>
<dbReference type="PROSITE" id="PS50231">
    <property type="entry name" value="RICIN_B_LECTIN"/>
    <property type="match status" value="1"/>
</dbReference>
<reference evidence="1 2" key="1">
    <citation type="submission" date="2020-08" db="EMBL/GenBank/DDBJ databases">
        <title>Sequencing the genomes of 1000 actinobacteria strains.</title>
        <authorList>
            <person name="Klenk H.-P."/>
        </authorList>
    </citation>
    <scope>NUCLEOTIDE SEQUENCE [LARGE SCALE GENOMIC DNA]</scope>
    <source>
        <strain evidence="1 2">DSM 105784</strain>
    </source>
</reference>
<organism evidence="1 2">
    <name type="scientific">Conyzicola lurida</name>
    <dbReference type="NCBI Taxonomy" id="1172621"/>
    <lineage>
        <taxon>Bacteria</taxon>
        <taxon>Bacillati</taxon>
        <taxon>Actinomycetota</taxon>
        <taxon>Actinomycetes</taxon>
        <taxon>Micrococcales</taxon>
        <taxon>Microbacteriaceae</taxon>
        <taxon>Conyzicola</taxon>
    </lineage>
</organism>
<sequence>MTRERGLSRIPGLRASAVIAAVVLVVGIGSTASFAAWTGTTAKSASVTAASTALTSSGISGLAATYKPGLPGVTASALTDTVLVTVANTGTTPLAYGITSSGGDATLNGQITLQVWKAAGTTCAAATAVAANATSGTLAAPPAMPSDAASAAAGATLTLCMRTTSAGTYTTTGTTSPTVTVTGTVGTSWTASAAASFTQVTAFNWYQVVHALSDKCMDSNGGGVATGTTLILYPCKALSTTSNQSFRFAQVGATAYYRIYIGAGTTSGPVVAANNNVIGTAVSLQPVTLGDVAASNNQQWMVVAHGTAGDFRLVLKNPSNLGATLCLNMPSSTDVTGFTVTACGTNATPGTTVYNSQHFNFTEVP</sequence>
<comment type="caution">
    <text evidence="1">The sequence shown here is derived from an EMBL/GenBank/DDBJ whole genome shotgun (WGS) entry which is preliminary data.</text>
</comment>
<dbReference type="EMBL" id="JACHMJ010000001">
    <property type="protein sequence ID" value="MBB5843820.1"/>
    <property type="molecule type" value="Genomic_DNA"/>
</dbReference>
<dbReference type="RefSeq" id="WP_184237236.1">
    <property type="nucleotide sequence ID" value="NZ_JACHMJ010000001.1"/>
</dbReference>
<name>A0A841AIV7_9MICO</name>
<gene>
    <name evidence="1" type="ORF">HD599_002143</name>
</gene>
<protein>
    <recommendedName>
        <fullName evidence="3">Ricin B lectin domain-containing protein</fullName>
    </recommendedName>
</protein>
<evidence type="ECO:0008006" key="3">
    <source>
        <dbReference type="Google" id="ProtNLM"/>
    </source>
</evidence>
<keyword evidence="2" id="KW-1185">Reference proteome</keyword>
<dbReference type="SUPFAM" id="SSF50370">
    <property type="entry name" value="Ricin B-like lectins"/>
    <property type="match status" value="1"/>
</dbReference>